<accession>A0A834GE33</accession>
<dbReference type="GO" id="GO:0003677">
    <property type="term" value="F:DNA binding"/>
    <property type="evidence" value="ECO:0007669"/>
    <property type="project" value="UniProtKB-UniRule"/>
</dbReference>
<proteinExistence type="predicted"/>
<evidence type="ECO:0000256" key="1">
    <source>
        <dbReference type="ARBA" id="ARBA00022723"/>
    </source>
</evidence>
<reference evidence="12" key="1">
    <citation type="submission" date="2019-11" db="EMBL/GenBank/DDBJ databases">
        <authorList>
            <person name="Liu Y."/>
            <person name="Hou J."/>
            <person name="Li T.-Q."/>
            <person name="Guan C.-H."/>
            <person name="Wu X."/>
            <person name="Wu H.-Z."/>
            <person name="Ling F."/>
            <person name="Zhang R."/>
            <person name="Shi X.-G."/>
            <person name="Ren J.-P."/>
            <person name="Chen E.-F."/>
            <person name="Sun J.-M."/>
        </authorList>
    </citation>
    <scope>NUCLEOTIDE SEQUENCE</scope>
    <source>
        <strain evidence="12">Adult_tree_wgs_1</strain>
        <tissue evidence="12">Leaves</tissue>
    </source>
</reference>
<sequence length="288" mass="31781">MEGSRGTIITGESRRPRPEKDKQALNCPRCNSTNTKFCYYNNYSLSQPRHMCKTCKRYWTAGGTLRNVPVGGGSRKNINNKRRSSPLPPSSSKKQLPHHHHDLTAPNSFPQSSTASQTSQNPNNKIHQGQDLNLSYPWPSPPTTGSYKYTPCSSSQISSMELFNFKKYEIASIYSCGFPMQELIKPPSLNYFGVDGYGNLQGVLQESGSSSRSSGSTSRLFFPFEDLKMQQQAAQSSTSTSTNIADHEFYDREKKDIRGELGGDDQQAITGYWSSGMLGGGGGGSWLA</sequence>
<feature type="region of interest" description="Disordered" evidence="10">
    <location>
        <begin position="1"/>
        <end position="24"/>
    </location>
</feature>
<dbReference type="EMBL" id="WJXA01000009">
    <property type="protein sequence ID" value="KAF7131840.1"/>
    <property type="molecule type" value="Genomic_DNA"/>
</dbReference>
<dbReference type="GO" id="GO:0005634">
    <property type="term" value="C:nucleus"/>
    <property type="evidence" value="ECO:0007669"/>
    <property type="project" value="UniProtKB-SubCell"/>
</dbReference>
<dbReference type="PROSITE" id="PS50884">
    <property type="entry name" value="ZF_DOF_2"/>
    <property type="match status" value="1"/>
</dbReference>
<keyword evidence="13" id="KW-1185">Reference proteome</keyword>
<feature type="domain" description="Dof-type" evidence="11">
    <location>
        <begin position="25"/>
        <end position="79"/>
    </location>
</feature>
<protein>
    <recommendedName>
        <fullName evidence="9">Dof zinc finger protein</fullName>
    </recommendedName>
</protein>
<gene>
    <name evidence="12" type="ORF">RHSIM_Rhsim09G0207200</name>
</gene>
<evidence type="ECO:0000256" key="3">
    <source>
        <dbReference type="ARBA" id="ARBA00022833"/>
    </source>
</evidence>
<keyword evidence="7 8" id="KW-0539">Nucleus</keyword>
<dbReference type="Proteomes" id="UP000626092">
    <property type="component" value="Unassembled WGS sequence"/>
</dbReference>
<keyword evidence="1 9" id="KW-0479">Metal-binding</keyword>
<evidence type="ECO:0000259" key="11">
    <source>
        <dbReference type="PROSITE" id="PS50884"/>
    </source>
</evidence>
<dbReference type="Pfam" id="PF02701">
    <property type="entry name" value="Zn_ribbon_Dof"/>
    <property type="match status" value="1"/>
</dbReference>
<dbReference type="GO" id="GO:0003700">
    <property type="term" value="F:DNA-binding transcription factor activity"/>
    <property type="evidence" value="ECO:0007669"/>
    <property type="project" value="UniProtKB-UniRule"/>
</dbReference>
<name>A0A834GE33_RHOSS</name>
<dbReference type="OrthoDB" id="1927254at2759"/>
<evidence type="ECO:0000256" key="6">
    <source>
        <dbReference type="ARBA" id="ARBA00023163"/>
    </source>
</evidence>
<evidence type="ECO:0000256" key="7">
    <source>
        <dbReference type="ARBA" id="ARBA00023242"/>
    </source>
</evidence>
<evidence type="ECO:0000256" key="5">
    <source>
        <dbReference type="ARBA" id="ARBA00023125"/>
    </source>
</evidence>
<dbReference type="PANTHER" id="PTHR31992:SF316">
    <property type="entry name" value="DOF ZINC FINGER PROTEIN DOF1.2"/>
    <property type="match status" value="1"/>
</dbReference>
<evidence type="ECO:0000256" key="9">
    <source>
        <dbReference type="RuleBase" id="RU369094"/>
    </source>
</evidence>
<dbReference type="PROSITE" id="PS01361">
    <property type="entry name" value="ZF_DOF_1"/>
    <property type="match status" value="1"/>
</dbReference>
<evidence type="ECO:0000256" key="4">
    <source>
        <dbReference type="ARBA" id="ARBA00023015"/>
    </source>
</evidence>
<keyword evidence="4 9" id="KW-0805">Transcription regulation</keyword>
<dbReference type="InterPro" id="IPR003851">
    <property type="entry name" value="Znf_Dof"/>
</dbReference>
<feature type="region of interest" description="Disordered" evidence="10">
    <location>
        <begin position="66"/>
        <end position="137"/>
    </location>
</feature>
<keyword evidence="6 9" id="KW-0804">Transcription</keyword>
<evidence type="ECO:0000313" key="12">
    <source>
        <dbReference type="EMBL" id="KAF7131840.1"/>
    </source>
</evidence>
<keyword evidence="2 8" id="KW-0863">Zinc-finger</keyword>
<feature type="compositionally biased region" description="Basic and acidic residues" evidence="10">
    <location>
        <begin position="12"/>
        <end position="23"/>
    </location>
</feature>
<dbReference type="GO" id="GO:0008270">
    <property type="term" value="F:zinc ion binding"/>
    <property type="evidence" value="ECO:0007669"/>
    <property type="project" value="UniProtKB-KW"/>
</dbReference>
<evidence type="ECO:0000256" key="10">
    <source>
        <dbReference type="SAM" id="MobiDB-lite"/>
    </source>
</evidence>
<evidence type="ECO:0000256" key="2">
    <source>
        <dbReference type="ARBA" id="ARBA00022771"/>
    </source>
</evidence>
<organism evidence="12 13">
    <name type="scientific">Rhododendron simsii</name>
    <name type="common">Sims's rhododendron</name>
    <dbReference type="NCBI Taxonomy" id="118357"/>
    <lineage>
        <taxon>Eukaryota</taxon>
        <taxon>Viridiplantae</taxon>
        <taxon>Streptophyta</taxon>
        <taxon>Embryophyta</taxon>
        <taxon>Tracheophyta</taxon>
        <taxon>Spermatophyta</taxon>
        <taxon>Magnoliopsida</taxon>
        <taxon>eudicotyledons</taxon>
        <taxon>Gunneridae</taxon>
        <taxon>Pentapetalae</taxon>
        <taxon>asterids</taxon>
        <taxon>Ericales</taxon>
        <taxon>Ericaceae</taxon>
        <taxon>Ericoideae</taxon>
        <taxon>Rhodoreae</taxon>
        <taxon>Rhododendron</taxon>
    </lineage>
</organism>
<evidence type="ECO:0000313" key="13">
    <source>
        <dbReference type="Proteomes" id="UP000626092"/>
    </source>
</evidence>
<dbReference type="AlphaFoldDB" id="A0A834GE33"/>
<comment type="subcellular location">
    <subcellularLocation>
        <location evidence="8 9">Nucleus</location>
    </subcellularLocation>
</comment>
<dbReference type="PANTHER" id="PTHR31992">
    <property type="entry name" value="DOF ZINC FINGER PROTEIN DOF1.4-RELATED"/>
    <property type="match status" value="1"/>
</dbReference>
<keyword evidence="3 9" id="KW-0862">Zinc</keyword>
<evidence type="ECO:0000256" key="8">
    <source>
        <dbReference type="PROSITE-ProRule" id="PRU00071"/>
    </source>
</evidence>
<dbReference type="InterPro" id="IPR045174">
    <property type="entry name" value="Dof"/>
</dbReference>
<comment type="caution">
    <text evidence="12">The sequence shown here is derived from an EMBL/GenBank/DDBJ whole genome shotgun (WGS) entry which is preliminary data.</text>
</comment>
<keyword evidence="5 8" id="KW-0238">DNA-binding</keyword>
<comment type="function">
    <text evidence="9">Transcription factor that binds specifically to a 5'-AA[AG]G-3' consensus core sequence.</text>
</comment>
<feature type="compositionally biased region" description="Polar residues" evidence="10">
    <location>
        <begin position="105"/>
        <end position="133"/>
    </location>
</feature>